<evidence type="ECO:0000313" key="3">
    <source>
        <dbReference type="EMBL" id="MBI4921305.1"/>
    </source>
</evidence>
<dbReference type="Pfam" id="PF11127">
    <property type="entry name" value="YgaP-like_TM"/>
    <property type="match status" value="1"/>
</dbReference>
<organism evidence="3 4">
    <name type="scientific">Devosia nanyangense</name>
    <dbReference type="NCBI Taxonomy" id="1228055"/>
    <lineage>
        <taxon>Bacteria</taxon>
        <taxon>Pseudomonadati</taxon>
        <taxon>Pseudomonadota</taxon>
        <taxon>Alphaproteobacteria</taxon>
        <taxon>Hyphomicrobiales</taxon>
        <taxon>Devosiaceae</taxon>
        <taxon>Devosia</taxon>
    </lineage>
</organism>
<feature type="transmembrane region" description="Helical" evidence="1">
    <location>
        <begin position="37"/>
        <end position="58"/>
    </location>
</feature>
<keyword evidence="1" id="KW-0812">Transmembrane</keyword>
<gene>
    <name evidence="3" type="ORF">HY834_06110</name>
</gene>
<feature type="domain" description="Inner membrane protein YgaP-like transmembrane" evidence="2">
    <location>
        <begin position="1"/>
        <end position="64"/>
    </location>
</feature>
<keyword evidence="1" id="KW-0472">Membrane</keyword>
<protein>
    <submittedName>
        <fullName evidence="3">DUF2892 domain-containing protein</fullName>
    </submittedName>
</protein>
<sequence>MQNVGTPDRIIRATVGAALVALPFLVTFPVWAFWTSLVAGVVFIATAVFGFCPIYAALGLSSRRRART</sequence>
<keyword evidence="1" id="KW-1133">Transmembrane helix</keyword>
<accession>A0A933NXK2</accession>
<evidence type="ECO:0000313" key="4">
    <source>
        <dbReference type="Proteomes" id="UP000782610"/>
    </source>
</evidence>
<dbReference type="InterPro" id="IPR021309">
    <property type="entry name" value="YgaP-like_TM"/>
</dbReference>
<dbReference type="Proteomes" id="UP000782610">
    <property type="component" value="Unassembled WGS sequence"/>
</dbReference>
<proteinExistence type="predicted"/>
<name>A0A933NXK2_9HYPH</name>
<evidence type="ECO:0000259" key="2">
    <source>
        <dbReference type="Pfam" id="PF11127"/>
    </source>
</evidence>
<reference evidence="3" key="1">
    <citation type="submission" date="2020-07" db="EMBL/GenBank/DDBJ databases">
        <title>Huge and variable diversity of episymbiotic CPR bacteria and DPANN archaea in groundwater ecosystems.</title>
        <authorList>
            <person name="He C.Y."/>
            <person name="Keren R."/>
            <person name="Whittaker M."/>
            <person name="Farag I.F."/>
            <person name="Doudna J."/>
            <person name="Cate J.H.D."/>
            <person name="Banfield J.F."/>
        </authorList>
    </citation>
    <scope>NUCLEOTIDE SEQUENCE</scope>
    <source>
        <strain evidence="3">NC_groundwater_1586_Pr3_B-0.1um_66_15</strain>
    </source>
</reference>
<comment type="caution">
    <text evidence="3">The sequence shown here is derived from an EMBL/GenBank/DDBJ whole genome shotgun (WGS) entry which is preliminary data.</text>
</comment>
<dbReference type="EMBL" id="JACRAF010000018">
    <property type="protein sequence ID" value="MBI4921305.1"/>
    <property type="molecule type" value="Genomic_DNA"/>
</dbReference>
<dbReference type="AlphaFoldDB" id="A0A933NXK2"/>
<evidence type="ECO:0000256" key="1">
    <source>
        <dbReference type="SAM" id="Phobius"/>
    </source>
</evidence>
<feature type="transmembrane region" description="Helical" evidence="1">
    <location>
        <begin position="12"/>
        <end position="31"/>
    </location>
</feature>